<dbReference type="OMA" id="ENHNSHE"/>
<feature type="compositionally biased region" description="Polar residues" evidence="1">
    <location>
        <begin position="316"/>
        <end position="341"/>
    </location>
</feature>
<protein>
    <submittedName>
        <fullName evidence="3">Uncharacterized protein</fullName>
    </submittedName>
</protein>
<feature type="compositionally biased region" description="Basic and acidic residues" evidence="1">
    <location>
        <begin position="68"/>
        <end position="94"/>
    </location>
</feature>
<gene>
    <name evidence="3" type="ORF">PHAVU_002G049600g</name>
</gene>
<feature type="compositionally biased region" description="Basic and acidic residues" evidence="1">
    <location>
        <begin position="342"/>
        <end position="362"/>
    </location>
</feature>
<dbReference type="OrthoDB" id="1306415at2759"/>
<feature type="compositionally biased region" description="Basic and acidic residues" evidence="1">
    <location>
        <begin position="135"/>
        <end position="164"/>
    </location>
</feature>
<dbReference type="EMBL" id="CM002289">
    <property type="protein sequence ID" value="ESW29179.1"/>
    <property type="molecule type" value="Genomic_DNA"/>
</dbReference>
<keyword evidence="2" id="KW-1133">Transmembrane helix</keyword>
<evidence type="ECO:0000313" key="3">
    <source>
        <dbReference type="EMBL" id="ESW29179.1"/>
    </source>
</evidence>
<dbReference type="eggNOG" id="ENOG502QURI">
    <property type="taxonomic scope" value="Eukaryota"/>
</dbReference>
<evidence type="ECO:0000313" key="4">
    <source>
        <dbReference type="Proteomes" id="UP000000226"/>
    </source>
</evidence>
<accession>V7CGD8</accession>
<feature type="region of interest" description="Disordered" evidence="1">
    <location>
        <begin position="267"/>
        <end position="362"/>
    </location>
</feature>
<dbReference type="AlphaFoldDB" id="V7CGD8"/>
<feature type="compositionally biased region" description="Polar residues" evidence="1">
    <location>
        <begin position="273"/>
        <end position="290"/>
    </location>
</feature>
<keyword evidence="4" id="KW-1185">Reference proteome</keyword>
<evidence type="ECO:0000256" key="2">
    <source>
        <dbReference type="SAM" id="Phobius"/>
    </source>
</evidence>
<keyword evidence="2" id="KW-0812">Transmembrane</keyword>
<dbReference type="PANTHER" id="PTHR33700">
    <property type="entry name" value="MYB-LIKE PROTEIN X"/>
    <property type="match status" value="1"/>
</dbReference>
<feature type="region of interest" description="Disordered" evidence="1">
    <location>
        <begin position="54"/>
        <end position="165"/>
    </location>
</feature>
<dbReference type="Gramene" id="ESW29179">
    <property type="protein sequence ID" value="ESW29179"/>
    <property type="gene ID" value="PHAVU_002G049600g"/>
</dbReference>
<keyword evidence="2" id="KW-0472">Membrane</keyword>
<sequence length="383" mass="42132">MTKRLPSRNNRTRGIKVKRILQIILLLCFCSWLIYQVKHSRDKKNKFVEDDAKGSVGTQTVYPTPKLGRKDLHEENHEHNEHEEKDDKHEVRVGDEEDESKSDEVQDERGGGDDESDQDQLPADIILDEEDEKEIESYEKENSSKEEENHNSREAQEQQYKADDASSAVVTHYKVSLLVNPDANSEMNTKETRRNQNGSNVKIKEAELASVQSSNADLTTTFADSHAEAGTDLTIVIHGAVIFSESNQTQKGTVNTVVTGEVKNVPTEGLLQGGSNRVSEENQLGSSNSAAPVELEKGDAAAGESSKLEGGELVSRTKSVASNEADYNTEMSGTNNTQNISHVKENTDSTKDGFKGDSSDSHILKSVADIRKEVDIGDATATD</sequence>
<feature type="transmembrane region" description="Helical" evidence="2">
    <location>
        <begin position="20"/>
        <end position="37"/>
    </location>
</feature>
<dbReference type="STRING" id="3885.V7CGD8"/>
<organism evidence="3 4">
    <name type="scientific">Phaseolus vulgaris</name>
    <name type="common">Kidney bean</name>
    <name type="synonym">French bean</name>
    <dbReference type="NCBI Taxonomy" id="3885"/>
    <lineage>
        <taxon>Eukaryota</taxon>
        <taxon>Viridiplantae</taxon>
        <taxon>Streptophyta</taxon>
        <taxon>Embryophyta</taxon>
        <taxon>Tracheophyta</taxon>
        <taxon>Spermatophyta</taxon>
        <taxon>Magnoliopsida</taxon>
        <taxon>eudicotyledons</taxon>
        <taxon>Gunneridae</taxon>
        <taxon>Pentapetalae</taxon>
        <taxon>rosids</taxon>
        <taxon>fabids</taxon>
        <taxon>Fabales</taxon>
        <taxon>Fabaceae</taxon>
        <taxon>Papilionoideae</taxon>
        <taxon>50 kb inversion clade</taxon>
        <taxon>NPAAA clade</taxon>
        <taxon>indigoferoid/millettioid clade</taxon>
        <taxon>Phaseoleae</taxon>
        <taxon>Phaseolus</taxon>
    </lineage>
</organism>
<proteinExistence type="predicted"/>
<reference evidence="4" key="1">
    <citation type="journal article" date="2014" name="Nat. Genet.">
        <title>A reference genome for common bean and genome-wide analysis of dual domestications.</title>
        <authorList>
            <person name="Schmutz J."/>
            <person name="McClean P.E."/>
            <person name="Mamidi S."/>
            <person name="Wu G.A."/>
            <person name="Cannon S.B."/>
            <person name="Grimwood J."/>
            <person name="Jenkins J."/>
            <person name="Shu S."/>
            <person name="Song Q."/>
            <person name="Chavarro C."/>
            <person name="Torres-Torres M."/>
            <person name="Geffroy V."/>
            <person name="Moghaddam S.M."/>
            <person name="Gao D."/>
            <person name="Abernathy B."/>
            <person name="Barry K."/>
            <person name="Blair M."/>
            <person name="Brick M.A."/>
            <person name="Chovatia M."/>
            <person name="Gepts P."/>
            <person name="Goodstein D.M."/>
            <person name="Gonzales M."/>
            <person name="Hellsten U."/>
            <person name="Hyten D.L."/>
            <person name="Jia G."/>
            <person name="Kelly J.D."/>
            <person name="Kudrna D."/>
            <person name="Lee R."/>
            <person name="Richard M.M."/>
            <person name="Miklas P.N."/>
            <person name="Osorno J.M."/>
            <person name="Rodrigues J."/>
            <person name="Thareau V."/>
            <person name="Urrea C.A."/>
            <person name="Wang M."/>
            <person name="Yu Y."/>
            <person name="Zhang M."/>
            <person name="Wing R.A."/>
            <person name="Cregan P.B."/>
            <person name="Rokhsar D.S."/>
            <person name="Jackson S.A."/>
        </authorList>
    </citation>
    <scope>NUCLEOTIDE SEQUENCE [LARGE SCALE GENOMIC DNA]</scope>
    <source>
        <strain evidence="4">cv. G19833</strain>
    </source>
</reference>
<name>V7CGD8_PHAVU</name>
<dbReference type="PANTHER" id="PTHR33700:SF4">
    <property type="entry name" value="MYB-LIKE PROTEIN X"/>
    <property type="match status" value="1"/>
</dbReference>
<evidence type="ECO:0000256" key="1">
    <source>
        <dbReference type="SAM" id="MobiDB-lite"/>
    </source>
</evidence>
<feature type="compositionally biased region" description="Basic and acidic residues" evidence="1">
    <location>
        <begin position="102"/>
        <end position="112"/>
    </location>
</feature>
<dbReference type="Proteomes" id="UP000000226">
    <property type="component" value="Chromosome 2"/>
</dbReference>